<dbReference type="RefSeq" id="WP_127342895.1">
    <property type="nucleotide sequence ID" value="NZ_RJJX01000004.1"/>
</dbReference>
<evidence type="ECO:0000313" key="2">
    <source>
        <dbReference type="EMBL" id="RUT79171.1"/>
    </source>
</evidence>
<dbReference type="InterPro" id="IPR007899">
    <property type="entry name" value="CHAD_dom"/>
</dbReference>
<evidence type="ECO:0000313" key="3">
    <source>
        <dbReference type="Proteomes" id="UP000282985"/>
    </source>
</evidence>
<dbReference type="OrthoDB" id="1115615at2"/>
<comment type="caution">
    <text evidence="2">The sequence shown here is derived from an EMBL/GenBank/DDBJ whole genome shotgun (WGS) entry which is preliminary data.</text>
</comment>
<proteinExistence type="predicted"/>
<dbReference type="Proteomes" id="UP000282985">
    <property type="component" value="Unassembled WGS sequence"/>
</dbReference>
<protein>
    <submittedName>
        <fullName evidence="2">CHAD domain-containing protein</fullName>
    </submittedName>
</protein>
<dbReference type="InterPro" id="IPR038186">
    <property type="entry name" value="CHAD_dom_sf"/>
</dbReference>
<name>A0A434AXB5_9BACT</name>
<dbReference type="Gene3D" id="1.40.20.10">
    <property type="entry name" value="CHAD domain"/>
    <property type="match status" value="1"/>
</dbReference>
<accession>A0A434AXB5</accession>
<dbReference type="AlphaFoldDB" id="A0A434AXB5"/>
<organism evidence="2 3">
    <name type="scientific">Ancylomarina longa</name>
    <dbReference type="NCBI Taxonomy" id="2487017"/>
    <lineage>
        <taxon>Bacteria</taxon>
        <taxon>Pseudomonadati</taxon>
        <taxon>Bacteroidota</taxon>
        <taxon>Bacteroidia</taxon>
        <taxon>Marinilabiliales</taxon>
        <taxon>Marinifilaceae</taxon>
        <taxon>Ancylomarina</taxon>
    </lineage>
</organism>
<feature type="domain" description="CHAD" evidence="1">
    <location>
        <begin position="30"/>
        <end position="227"/>
    </location>
</feature>
<keyword evidence="3" id="KW-1185">Reference proteome</keyword>
<dbReference type="Pfam" id="PF05235">
    <property type="entry name" value="CHAD"/>
    <property type="match status" value="1"/>
</dbReference>
<dbReference type="EMBL" id="RJJX01000004">
    <property type="protein sequence ID" value="RUT79171.1"/>
    <property type="molecule type" value="Genomic_DNA"/>
</dbReference>
<sequence>MQANKNNFSVSFYYSIRFESFLNLLAKAKDLSEESIHEIRVDIKKLRSLLLVLEELGIEEDPVSKLLKQLRPVFKASGKLRTLQLGNRLLNEFPLDIPLAMESLLEVKKTEVSEEVNAVYEKFNLLKFEKRVNRICIKLEQLQLNELVAKLEEIIQDQLKLILKIWNSSYDLENLHQLRKYFKIEKTLLQFLIEINDNEELQKSLNLVNKIESKLGLWHDYEVFDQRMLDYKNQFPDADYRKFFRELKFWKREEKLMLLNEVKALMKEFS</sequence>
<gene>
    <name evidence="2" type="ORF">DLK05_04970</name>
</gene>
<evidence type="ECO:0000259" key="1">
    <source>
        <dbReference type="Pfam" id="PF05235"/>
    </source>
</evidence>
<reference evidence="2 3" key="1">
    <citation type="submission" date="2018-11" db="EMBL/GenBank/DDBJ databases">
        <title>Parancylomarina longa gen. nov., sp. nov., isolated from sediments of southern Okinawa.</title>
        <authorList>
            <person name="Fu T."/>
        </authorList>
    </citation>
    <scope>NUCLEOTIDE SEQUENCE [LARGE SCALE GENOMIC DNA]</scope>
    <source>
        <strain evidence="2 3">T3-2 S1-C</strain>
    </source>
</reference>